<gene>
    <name evidence="2" type="ORF">ABID27_001162</name>
</gene>
<proteinExistence type="predicted"/>
<evidence type="ECO:0000313" key="2">
    <source>
        <dbReference type="EMBL" id="MET3644538.1"/>
    </source>
</evidence>
<name>A0ABV2JNX1_9STRE</name>
<dbReference type="Proteomes" id="UP001549055">
    <property type="component" value="Unassembled WGS sequence"/>
</dbReference>
<accession>A0ABV2JNX1</accession>
<sequence length="215" mass="24266">MKFLTEDDLRVEYHQFPFETFTVKKTERLTPGARTFLLDRKINIVDENEVKLPGQFKPYASKESEKPSTGPSNGSGGSQPIWLDIRCEFLQTAYDVVSRDLVLAQELTVLERHLATVLAGGKAILPPTSSDMAVIEKVDKSFIHGNLSNVGMFLQSSTGQILVKLYPLYFHLEKAIEELQVQEDELQVLLNRIGQLIAHYLQTREEATNDATRVT</sequence>
<keyword evidence="3" id="KW-1185">Reference proteome</keyword>
<reference evidence="2 3" key="1">
    <citation type="submission" date="2024-06" db="EMBL/GenBank/DDBJ databases">
        <title>Genomic Encyclopedia of Type Strains, Phase IV (KMG-IV): sequencing the most valuable type-strain genomes for metagenomic binning, comparative biology and taxonomic classification.</title>
        <authorList>
            <person name="Goeker M."/>
        </authorList>
    </citation>
    <scope>NUCLEOTIDE SEQUENCE [LARGE SCALE GENOMIC DNA]</scope>
    <source>
        <strain evidence="2 3">DSM 15349</strain>
    </source>
</reference>
<organism evidence="2 3">
    <name type="scientific">Streptococcus gallinaceus</name>
    <dbReference type="NCBI Taxonomy" id="165758"/>
    <lineage>
        <taxon>Bacteria</taxon>
        <taxon>Bacillati</taxon>
        <taxon>Bacillota</taxon>
        <taxon>Bacilli</taxon>
        <taxon>Lactobacillales</taxon>
        <taxon>Streptococcaceae</taxon>
        <taxon>Streptococcus</taxon>
    </lineage>
</organism>
<protein>
    <submittedName>
        <fullName evidence="2">Uncharacterized protein</fullName>
    </submittedName>
</protein>
<feature type="region of interest" description="Disordered" evidence="1">
    <location>
        <begin position="56"/>
        <end position="77"/>
    </location>
</feature>
<dbReference type="RefSeq" id="WP_354280886.1">
    <property type="nucleotide sequence ID" value="NZ_JBEPMK010000003.1"/>
</dbReference>
<evidence type="ECO:0000313" key="3">
    <source>
        <dbReference type="Proteomes" id="UP001549055"/>
    </source>
</evidence>
<dbReference type="EMBL" id="JBEPMK010000003">
    <property type="protein sequence ID" value="MET3644538.1"/>
    <property type="molecule type" value="Genomic_DNA"/>
</dbReference>
<evidence type="ECO:0000256" key="1">
    <source>
        <dbReference type="SAM" id="MobiDB-lite"/>
    </source>
</evidence>
<comment type="caution">
    <text evidence="2">The sequence shown here is derived from an EMBL/GenBank/DDBJ whole genome shotgun (WGS) entry which is preliminary data.</text>
</comment>